<dbReference type="RefSeq" id="WP_208131298.1">
    <property type="nucleotide sequence ID" value="NZ_BAABGQ010000006.1"/>
</dbReference>
<dbReference type="Proteomes" id="UP001501243">
    <property type="component" value="Unassembled WGS sequence"/>
</dbReference>
<feature type="transmembrane region" description="Helical" evidence="5">
    <location>
        <begin position="139"/>
        <end position="162"/>
    </location>
</feature>
<protein>
    <submittedName>
        <fullName evidence="8">FUSC family membrane protein</fullName>
    </submittedName>
</protein>
<evidence type="ECO:0000256" key="1">
    <source>
        <dbReference type="ARBA" id="ARBA00004141"/>
    </source>
</evidence>
<reference evidence="9" key="1">
    <citation type="journal article" date="2019" name="Int. J. Syst. Evol. Microbiol.">
        <title>The Global Catalogue of Microorganisms (GCM) 10K type strain sequencing project: providing services to taxonomists for standard genome sequencing and annotation.</title>
        <authorList>
            <consortium name="The Broad Institute Genomics Platform"/>
            <consortium name="The Broad Institute Genome Sequencing Center for Infectious Disease"/>
            <person name="Wu L."/>
            <person name="Ma J."/>
        </authorList>
    </citation>
    <scope>NUCLEOTIDE SEQUENCE [LARGE SCALE GENOMIC DNA]</scope>
    <source>
        <strain evidence="9">JCM 17841</strain>
    </source>
</reference>
<feature type="transmembrane region" description="Helical" evidence="5">
    <location>
        <begin position="453"/>
        <end position="470"/>
    </location>
</feature>
<keyword evidence="4 5" id="KW-0472">Membrane</keyword>
<dbReference type="InterPro" id="IPR049453">
    <property type="entry name" value="Memb_transporter_dom"/>
</dbReference>
<gene>
    <name evidence="8" type="ORF">GCM10023172_19850</name>
</gene>
<proteinExistence type="predicted"/>
<dbReference type="PANTHER" id="PTHR31086">
    <property type="entry name" value="ALUMINUM-ACTIVATED MALATE TRANSPORTER 10"/>
    <property type="match status" value="1"/>
</dbReference>
<evidence type="ECO:0000259" key="7">
    <source>
        <dbReference type="Pfam" id="PF13515"/>
    </source>
</evidence>
<dbReference type="Pfam" id="PF12805">
    <property type="entry name" value="FUSC-like"/>
    <property type="match status" value="1"/>
</dbReference>
<comment type="subcellular location">
    <subcellularLocation>
        <location evidence="1">Membrane</location>
        <topology evidence="1">Multi-pass membrane protein</topology>
    </subcellularLocation>
</comment>
<feature type="transmembrane region" description="Helical" evidence="5">
    <location>
        <begin position="476"/>
        <end position="491"/>
    </location>
</feature>
<dbReference type="EMBL" id="BAABGQ010000006">
    <property type="protein sequence ID" value="GAA4500109.1"/>
    <property type="molecule type" value="Genomic_DNA"/>
</dbReference>
<feature type="domain" description="Integral membrane bound transporter" evidence="7">
    <location>
        <begin position="415"/>
        <end position="538"/>
    </location>
</feature>
<feature type="transmembrane region" description="Helical" evidence="5">
    <location>
        <begin position="498"/>
        <end position="520"/>
    </location>
</feature>
<evidence type="ECO:0000259" key="6">
    <source>
        <dbReference type="Pfam" id="PF12805"/>
    </source>
</evidence>
<dbReference type="Pfam" id="PF13515">
    <property type="entry name" value="FUSC_2"/>
    <property type="match status" value="1"/>
</dbReference>
<keyword evidence="2 5" id="KW-0812">Transmembrane</keyword>
<feature type="domain" description="Integral membrane protein YccS N-terminal" evidence="6">
    <location>
        <begin position="72"/>
        <end position="347"/>
    </location>
</feature>
<accession>A0ABP8QC25</accession>
<evidence type="ECO:0000256" key="5">
    <source>
        <dbReference type="SAM" id="Phobius"/>
    </source>
</evidence>
<evidence type="ECO:0000313" key="8">
    <source>
        <dbReference type="EMBL" id="GAA4500109.1"/>
    </source>
</evidence>
<evidence type="ECO:0000256" key="2">
    <source>
        <dbReference type="ARBA" id="ARBA00022692"/>
    </source>
</evidence>
<evidence type="ECO:0000313" key="9">
    <source>
        <dbReference type="Proteomes" id="UP001501243"/>
    </source>
</evidence>
<organism evidence="8 9">
    <name type="scientific">Hymenobacter ginsengisoli</name>
    <dbReference type="NCBI Taxonomy" id="1051626"/>
    <lineage>
        <taxon>Bacteria</taxon>
        <taxon>Pseudomonadati</taxon>
        <taxon>Bacteroidota</taxon>
        <taxon>Cytophagia</taxon>
        <taxon>Cytophagales</taxon>
        <taxon>Hymenobacteraceae</taxon>
        <taxon>Hymenobacter</taxon>
    </lineage>
</organism>
<feature type="transmembrane region" description="Helical" evidence="5">
    <location>
        <begin position="71"/>
        <end position="90"/>
    </location>
</feature>
<evidence type="ECO:0000256" key="3">
    <source>
        <dbReference type="ARBA" id="ARBA00022989"/>
    </source>
</evidence>
<feature type="transmembrane region" description="Helical" evidence="5">
    <location>
        <begin position="97"/>
        <end position="119"/>
    </location>
</feature>
<name>A0ABP8QC25_9BACT</name>
<evidence type="ECO:0000256" key="4">
    <source>
        <dbReference type="ARBA" id="ARBA00023136"/>
    </source>
</evidence>
<sequence>MPLPRVSRRDLSYFFFSQHFSDGLRTTLAILLPAVLGAQWGQFAAGITLSTGAVCLSVTDTPGPLQHRRNGLLAALALVFIGALLVGWLAPYRLALGLLLVSLSFGLTMLLVWGARAGAVGSATLLGMVLTLAHPPEGWQANAVHAGLLGLGGLWYLLLAMVQSSVQPYRSAQQALGECLHAVAGFLHIKATFYNASTDLADDYRRLVAQQVTVNEKQEAVRDLIFRSRQIVSETTSTGRRLVLTFTETVDLYEHITAGYYDYGALRAAFGSTGVLGEIQGFINRLAVDLDYLGSAILANRAYGSPPPDRLPELTQLQARINALPTPDPGTGLSTLVLKKILVNLRDLHRRVRSIRRYFDEGQAAALAPDPRRVAGHTQFVARQELEWSTLGENLTLSSSVFRHAVRMAVACSVAFTVAELLWHGQHNYWILMTVTFMLKPGFSLTRERNIQRISGTLVGGVMGSLVLWAVPNGDVRFGLLLVFMVIAYSFQRTKYLVTVIFLTAYLLIMFSFLGLSYLGVIEERLTDTALGCAIALATAYLLFPRWEGEQLPDLLAATLRANLAYLRQLADRLAGREVLPTTYRLLRKDVYVASANLAAAFQRMLSEPRRTRRRPSEVHEFVVLNHILSANISALTTTWQDEATPNPAVPPEARRVLTSAQAALSKSLARLAAAPAPDTAAPAASATVALMQDVRVDAQADTTNPDRTLAEQLAFLQKVSTDLSRVTEALAA</sequence>
<dbReference type="InterPro" id="IPR032692">
    <property type="entry name" value="YccS_N"/>
</dbReference>
<keyword evidence="3 5" id="KW-1133">Transmembrane helix</keyword>
<comment type="caution">
    <text evidence="8">The sequence shown here is derived from an EMBL/GenBank/DDBJ whole genome shotgun (WGS) entry which is preliminary data.</text>
</comment>
<keyword evidence="9" id="KW-1185">Reference proteome</keyword>